<feature type="transmembrane region" description="Helical" evidence="8">
    <location>
        <begin position="305"/>
        <end position="322"/>
    </location>
</feature>
<dbReference type="Gene3D" id="1.20.1250.20">
    <property type="entry name" value="MFS general substrate transporter like domains"/>
    <property type="match status" value="1"/>
</dbReference>
<evidence type="ECO:0000256" key="4">
    <source>
        <dbReference type="ARBA" id="ARBA00022692"/>
    </source>
</evidence>
<evidence type="ECO:0000256" key="3">
    <source>
        <dbReference type="ARBA" id="ARBA00022475"/>
    </source>
</evidence>
<gene>
    <name evidence="10" type="ORF">GGR00_002074</name>
</gene>
<keyword evidence="11" id="KW-1185">Reference proteome</keyword>
<evidence type="ECO:0000256" key="6">
    <source>
        <dbReference type="ARBA" id="ARBA00023136"/>
    </source>
</evidence>
<evidence type="ECO:0000256" key="2">
    <source>
        <dbReference type="ARBA" id="ARBA00022448"/>
    </source>
</evidence>
<dbReference type="CDD" id="cd06173">
    <property type="entry name" value="MFS_MefA_like"/>
    <property type="match status" value="1"/>
</dbReference>
<feature type="transmembrane region" description="Helical" evidence="8">
    <location>
        <begin position="95"/>
        <end position="116"/>
    </location>
</feature>
<name>A0A7X0KKR9_9HYPH</name>
<evidence type="ECO:0000259" key="9">
    <source>
        <dbReference type="PROSITE" id="PS50850"/>
    </source>
</evidence>
<feature type="transmembrane region" description="Helical" evidence="8">
    <location>
        <begin position="389"/>
        <end position="409"/>
    </location>
</feature>
<dbReference type="PANTHER" id="PTHR23513">
    <property type="entry name" value="INTEGRAL MEMBRANE EFFLUX PROTEIN-RELATED"/>
    <property type="match status" value="1"/>
</dbReference>
<dbReference type="PANTHER" id="PTHR23513:SF11">
    <property type="entry name" value="STAPHYLOFERRIN A TRANSPORTER"/>
    <property type="match status" value="1"/>
</dbReference>
<evidence type="ECO:0000313" key="10">
    <source>
        <dbReference type="EMBL" id="MBB6354300.1"/>
    </source>
</evidence>
<evidence type="ECO:0000256" key="8">
    <source>
        <dbReference type="SAM" id="Phobius"/>
    </source>
</evidence>
<dbReference type="PROSITE" id="PS50850">
    <property type="entry name" value="MFS"/>
    <property type="match status" value="1"/>
</dbReference>
<reference evidence="10 11" key="1">
    <citation type="submission" date="2020-08" db="EMBL/GenBank/DDBJ databases">
        <title>Genomic Encyclopedia of Type Strains, Phase IV (KMG-IV): sequencing the most valuable type-strain genomes for metagenomic binning, comparative biology and taxonomic classification.</title>
        <authorList>
            <person name="Goeker M."/>
        </authorList>
    </citation>
    <scope>NUCLEOTIDE SEQUENCE [LARGE SCALE GENOMIC DNA]</scope>
    <source>
        <strain evidence="10 11">DSM 7051</strain>
    </source>
</reference>
<dbReference type="AlphaFoldDB" id="A0A7X0KKR9"/>
<dbReference type="Proteomes" id="UP000536262">
    <property type="component" value="Unassembled WGS sequence"/>
</dbReference>
<comment type="subcellular location">
    <subcellularLocation>
        <location evidence="1">Cell membrane</location>
        <topology evidence="1">Multi-pass membrane protein</topology>
    </subcellularLocation>
</comment>
<feature type="region of interest" description="Disordered" evidence="7">
    <location>
        <begin position="523"/>
        <end position="547"/>
    </location>
</feature>
<feature type="transmembrane region" description="Helical" evidence="8">
    <location>
        <begin position="171"/>
        <end position="192"/>
    </location>
</feature>
<evidence type="ECO:0000256" key="7">
    <source>
        <dbReference type="SAM" id="MobiDB-lite"/>
    </source>
</evidence>
<dbReference type="InterPro" id="IPR020846">
    <property type="entry name" value="MFS_dom"/>
</dbReference>
<keyword evidence="4 8" id="KW-0812">Transmembrane</keyword>
<dbReference type="RefSeq" id="WP_184699373.1">
    <property type="nucleotide sequence ID" value="NZ_BAABEG010000001.1"/>
</dbReference>
<keyword evidence="2" id="KW-0813">Transport</keyword>
<dbReference type="SUPFAM" id="SSF103473">
    <property type="entry name" value="MFS general substrate transporter"/>
    <property type="match status" value="1"/>
</dbReference>
<dbReference type="Pfam" id="PF05977">
    <property type="entry name" value="MFS_3"/>
    <property type="match status" value="1"/>
</dbReference>
<accession>A0A7X0KKR9</accession>
<comment type="caution">
    <text evidence="10">The sequence shown here is derived from an EMBL/GenBank/DDBJ whole genome shotgun (WGS) entry which is preliminary data.</text>
</comment>
<feature type="region of interest" description="Disordered" evidence="7">
    <location>
        <begin position="1"/>
        <end position="20"/>
    </location>
</feature>
<keyword evidence="3" id="KW-1003">Cell membrane</keyword>
<dbReference type="GO" id="GO:0005886">
    <property type="term" value="C:plasma membrane"/>
    <property type="evidence" value="ECO:0007669"/>
    <property type="project" value="UniProtKB-SubCell"/>
</dbReference>
<organism evidence="10 11">
    <name type="scientific">Aminobacter aganoensis</name>
    <dbReference type="NCBI Taxonomy" id="83264"/>
    <lineage>
        <taxon>Bacteria</taxon>
        <taxon>Pseudomonadati</taxon>
        <taxon>Pseudomonadota</taxon>
        <taxon>Alphaproteobacteria</taxon>
        <taxon>Hyphomicrobiales</taxon>
        <taxon>Phyllobacteriaceae</taxon>
        <taxon>Aminobacter</taxon>
    </lineage>
</organism>
<feature type="domain" description="Major facilitator superfamily (MFS) profile" evidence="9">
    <location>
        <begin position="29"/>
        <end position="418"/>
    </location>
</feature>
<protein>
    <submittedName>
        <fullName evidence="10">MFS family permease</fullName>
    </submittedName>
</protein>
<dbReference type="InterPro" id="IPR010290">
    <property type="entry name" value="TM_effector"/>
</dbReference>
<keyword evidence="5 8" id="KW-1133">Transmembrane helix</keyword>
<proteinExistence type="predicted"/>
<feature type="transmembrane region" description="Helical" evidence="8">
    <location>
        <begin position="275"/>
        <end position="293"/>
    </location>
</feature>
<sequence>MTSSPDEPGQPTPPAPAAASSWAPFRHAPFATLWGATVVSNMGMWMNDVGAGWLMTDLNPSPQMVALVQAATTLPVFLFALLAGAIADLVDRRRMLLVINALTLLCAAAFTALVLADKVTIEVLLVFTFLLGTGAAFMAPAWQAIVPRLVPRADLPAAVALNSMGINVARAIGPALAGMIIVPLGIATLFALNAVSRIGILAALCWWSPAKGSANALPPEPIGQAVFTGLRYAARSTPLKATLARALCFFLFASLYWAMLPLIAREQLRGGPATYGLLMAMIGLGAVIGAFALPAMRRKLKPGGLVLAGSVGTAVAMTLFGLGQHVSLGVIGALIAGASWLAVLSTLNVSVQSSLPDWVRARGLAVFITVYYGAMAAGSLAWGQVAAHIGVANALLASAAVLVLVGLWATRFGLPDDKAPDLAASAHWPQVLPQLEFDRDRGPVMVEITYHVDTADRPGFLKAIYAFREERYRDGAYDWNVFEDVEVPGHFTEYFLVGSWLDHLRQHDRVTVADKELQSAVASFHSGDGPPKVRHLLAPQVDGRKPG</sequence>
<dbReference type="GO" id="GO:0022857">
    <property type="term" value="F:transmembrane transporter activity"/>
    <property type="evidence" value="ECO:0007669"/>
    <property type="project" value="InterPro"/>
</dbReference>
<feature type="transmembrane region" description="Helical" evidence="8">
    <location>
        <begin position="64"/>
        <end position="83"/>
    </location>
</feature>
<keyword evidence="6 8" id="KW-0472">Membrane</keyword>
<evidence type="ECO:0000256" key="5">
    <source>
        <dbReference type="ARBA" id="ARBA00022989"/>
    </source>
</evidence>
<evidence type="ECO:0000256" key="1">
    <source>
        <dbReference type="ARBA" id="ARBA00004651"/>
    </source>
</evidence>
<feature type="transmembrane region" description="Helical" evidence="8">
    <location>
        <begin position="363"/>
        <end position="383"/>
    </location>
</feature>
<feature type="transmembrane region" description="Helical" evidence="8">
    <location>
        <begin position="243"/>
        <end position="263"/>
    </location>
</feature>
<dbReference type="EMBL" id="JACHOU010000003">
    <property type="protein sequence ID" value="MBB6354300.1"/>
    <property type="molecule type" value="Genomic_DNA"/>
</dbReference>
<evidence type="ECO:0000313" key="11">
    <source>
        <dbReference type="Proteomes" id="UP000536262"/>
    </source>
</evidence>
<dbReference type="InterPro" id="IPR036259">
    <property type="entry name" value="MFS_trans_sf"/>
</dbReference>
<feature type="transmembrane region" description="Helical" evidence="8">
    <location>
        <begin position="328"/>
        <end position="351"/>
    </location>
</feature>
<feature type="transmembrane region" description="Helical" evidence="8">
    <location>
        <begin position="123"/>
        <end position="145"/>
    </location>
</feature>